<sequence length="143" mass="17174">MREIRPFEPWFFILFGLFHLHRVRGLWDREGYAVFWLGVLMERGAFYWALMAVLGGMCLWALAMFFRRFRERCWWRWAYLFGGGYVLFDLFAIVAELSFWQRLLAAMFDTAAWYWNWLWGAFAALGAACLLFGISLLRRRRSA</sequence>
<keyword evidence="1" id="KW-0812">Transmembrane</keyword>
<dbReference type="EMBL" id="JACSNX010000003">
    <property type="protein sequence ID" value="MBM6850634.1"/>
    <property type="molecule type" value="Genomic_DNA"/>
</dbReference>
<keyword evidence="3" id="KW-1185">Reference proteome</keyword>
<protein>
    <submittedName>
        <fullName evidence="2">Uncharacterized protein</fullName>
    </submittedName>
</protein>
<feature type="transmembrane region" description="Helical" evidence="1">
    <location>
        <begin position="78"/>
        <end position="100"/>
    </location>
</feature>
<organism evidence="2 3">
    <name type="scientific">Oscillibacter valericigenes</name>
    <dbReference type="NCBI Taxonomy" id="351091"/>
    <lineage>
        <taxon>Bacteria</taxon>
        <taxon>Bacillati</taxon>
        <taxon>Bacillota</taxon>
        <taxon>Clostridia</taxon>
        <taxon>Eubacteriales</taxon>
        <taxon>Oscillospiraceae</taxon>
        <taxon>Oscillibacter</taxon>
    </lineage>
</organism>
<keyword evidence="1" id="KW-0472">Membrane</keyword>
<accession>A0ABS2FSP2</accession>
<keyword evidence="1" id="KW-1133">Transmembrane helix</keyword>
<feature type="transmembrane region" description="Helical" evidence="1">
    <location>
        <begin position="45"/>
        <end position="66"/>
    </location>
</feature>
<evidence type="ECO:0000313" key="2">
    <source>
        <dbReference type="EMBL" id="MBM6850634.1"/>
    </source>
</evidence>
<evidence type="ECO:0000256" key="1">
    <source>
        <dbReference type="SAM" id="Phobius"/>
    </source>
</evidence>
<evidence type="ECO:0000313" key="3">
    <source>
        <dbReference type="Proteomes" id="UP000719500"/>
    </source>
</evidence>
<reference evidence="2 3" key="1">
    <citation type="journal article" date="2021" name="Sci. Rep.">
        <title>The distribution of antibiotic resistance genes in chicken gut microbiota commensals.</title>
        <authorList>
            <person name="Juricova H."/>
            <person name="Matiasovicova J."/>
            <person name="Kubasova T."/>
            <person name="Cejkova D."/>
            <person name="Rychlik I."/>
        </authorList>
    </citation>
    <scope>NUCLEOTIDE SEQUENCE [LARGE SCALE GENOMIC DNA]</scope>
    <source>
        <strain evidence="2 3">An411</strain>
    </source>
</reference>
<comment type="caution">
    <text evidence="2">The sequence shown here is derived from an EMBL/GenBank/DDBJ whole genome shotgun (WGS) entry which is preliminary data.</text>
</comment>
<dbReference type="Proteomes" id="UP000719500">
    <property type="component" value="Unassembled WGS sequence"/>
</dbReference>
<proteinExistence type="predicted"/>
<dbReference type="RefSeq" id="WP_204802827.1">
    <property type="nucleotide sequence ID" value="NZ_JACSNX010000003.1"/>
</dbReference>
<feature type="transmembrane region" description="Helical" evidence="1">
    <location>
        <begin position="112"/>
        <end position="137"/>
    </location>
</feature>
<gene>
    <name evidence="2" type="ORF">H9X91_04170</name>
</gene>
<name>A0ABS2FSP2_9FIRM</name>